<dbReference type="AlphaFoldDB" id="X0W771"/>
<sequence length="59" mass="6909">MFQCKYCEDVKWQPTVWCDAQQFSAAVKLRGIEEAYRLALSRKKRIKNVIFAVQLLSAE</sequence>
<protein>
    <submittedName>
        <fullName evidence="1">Uncharacterized protein</fullName>
    </submittedName>
</protein>
<organism evidence="1">
    <name type="scientific">marine sediment metagenome</name>
    <dbReference type="NCBI Taxonomy" id="412755"/>
    <lineage>
        <taxon>unclassified sequences</taxon>
        <taxon>metagenomes</taxon>
        <taxon>ecological metagenomes</taxon>
    </lineage>
</organism>
<comment type="caution">
    <text evidence="1">The sequence shown here is derived from an EMBL/GenBank/DDBJ whole genome shotgun (WGS) entry which is preliminary data.</text>
</comment>
<gene>
    <name evidence="1" type="ORF">S01H1_57455</name>
</gene>
<name>X0W771_9ZZZZ</name>
<evidence type="ECO:0000313" key="1">
    <source>
        <dbReference type="EMBL" id="GAG26435.1"/>
    </source>
</evidence>
<proteinExistence type="predicted"/>
<accession>X0W771</accession>
<feature type="non-terminal residue" evidence="1">
    <location>
        <position position="59"/>
    </location>
</feature>
<reference evidence="1" key="1">
    <citation type="journal article" date="2014" name="Front. Microbiol.">
        <title>High frequency of phylogenetically diverse reductive dehalogenase-homologous genes in deep subseafloor sedimentary metagenomes.</title>
        <authorList>
            <person name="Kawai M."/>
            <person name="Futagami T."/>
            <person name="Toyoda A."/>
            <person name="Takaki Y."/>
            <person name="Nishi S."/>
            <person name="Hori S."/>
            <person name="Arai W."/>
            <person name="Tsubouchi T."/>
            <person name="Morono Y."/>
            <person name="Uchiyama I."/>
            <person name="Ito T."/>
            <person name="Fujiyama A."/>
            <person name="Inagaki F."/>
            <person name="Takami H."/>
        </authorList>
    </citation>
    <scope>NUCLEOTIDE SEQUENCE</scope>
    <source>
        <strain evidence="1">Expedition CK06-06</strain>
    </source>
</reference>
<dbReference type="EMBL" id="BARS01037469">
    <property type="protein sequence ID" value="GAG26435.1"/>
    <property type="molecule type" value="Genomic_DNA"/>
</dbReference>